<accession>A0A853ETT2</accession>
<dbReference type="AlphaFoldDB" id="A0A853ETT2"/>
<dbReference type="RefSeq" id="WP_179913508.1">
    <property type="nucleotide sequence ID" value="NZ_JACBYE010000024.1"/>
</dbReference>
<organism evidence="2 3">
    <name type="scientific">Sanguibacter inulinus</name>
    <dbReference type="NCBI Taxonomy" id="60922"/>
    <lineage>
        <taxon>Bacteria</taxon>
        <taxon>Bacillati</taxon>
        <taxon>Actinomycetota</taxon>
        <taxon>Actinomycetes</taxon>
        <taxon>Micrococcales</taxon>
        <taxon>Sanguibacteraceae</taxon>
        <taxon>Sanguibacter</taxon>
    </lineage>
</organism>
<name>A0A853ETT2_9MICO</name>
<keyword evidence="3" id="KW-1185">Reference proteome</keyword>
<feature type="domain" description="IrrE N-terminal-like" evidence="1">
    <location>
        <begin position="31"/>
        <end position="114"/>
    </location>
</feature>
<evidence type="ECO:0000259" key="1">
    <source>
        <dbReference type="Pfam" id="PF06114"/>
    </source>
</evidence>
<dbReference type="EMBL" id="JACBYE010000024">
    <property type="protein sequence ID" value="NYS94005.1"/>
    <property type="molecule type" value="Genomic_DNA"/>
</dbReference>
<dbReference type="Proteomes" id="UP000561011">
    <property type="component" value="Unassembled WGS sequence"/>
</dbReference>
<gene>
    <name evidence="2" type="ORF">HZZ10_10805</name>
</gene>
<proteinExistence type="predicted"/>
<evidence type="ECO:0000313" key="2">
    <source>
        <dbReference type="EMBL" id="NYS94005.1"/>
    </source>
</evidence>
<evidence type="ECO:0000313" key="3">
    <source>
        <dbReference type="Proteomes" id="UP000561011"/>
    </source>
</evidence>
<comment type="caution">
    <text evidence="2">The sequence shown here is derived from an EMBL/GenBank/DDBJ whole genome shotgun (WGS) entry which is preliminary data.</text>
</comment>
<sequence>MFNPWRRLRELDHVELRWVVVPGVLGATDGVRSIQLHPHQSQAQRRSTLAHELAHLELRHGPGCTEREEREAGALAARWLVSLDDLVEAARWARSWGELADELWVDVETVRIRLATLVDSEREELLRARGEEELP</sequence>
<dbReference type="Pfam" id="PF06114">
    <property type="entry name" value="Peptidase_M78"/>
    <property type="match status" value="1"/>
</dbReference>
<dbReference type="InterPro" id="IPR010359">
    <property type="entry name" value="IrrE_HExxH"/>
</dbReference>
<reference evidence="2 3" key="1">
    <citation type="submission" date="2020-07" db="EMBL/GenBank/DDBJ databases">
        <title>MOT database genomes.</title>
        <authorList>
            <person name="Joseph S."/>
            <person name="Aduse-Opoku J."/>
            <person name="Hashim A."/>
            <person name="Wade W."/>
            <person name="Curtis M."/>
        </authorList>
    </citation>
    <scope>NUCLEOTIDE SEQUENCE [LARGE SCALE GENOMIC DNA]</scope>
    <source>
        <strain evidence="2 3">DSM 100099</strain>
    </source>
</reference>
<protein>
    <submittedName>
        <fullName evidence="2">ImmA/IrrE family metallo-endopeptidase</fullName>
    </submittedName>
</protein>